<dbReference type="InterPro" id="IPR024610">
    <property type="entry name" value="ING_N_histone-binding"/>
</dbReference>
<dbReference type="GO" id="GO:0008270">
    <property type="term" value="F:zinc ion binding"/>
    <property type="evidence" value="ECO:0007669"/>
    <property type="project" value="UniProtKB-KW"/>
</dbReference>
<dbReference type="PROSITE" id="PS01359">
    <property type="entry name" value="ZF_PHD_1"/>
    <property type="match status" value="1"/>
</dbReference>
<dbReference type="InterPro" id="IPR028651">
    <property type="entry name" value="ING_fam"/>
</dbReference>
<keyword evidence="5 8" id="KW-0862">Zinc</keyword>
<dbReference type="Gene3D" id="3.30.40.10">
    <property type="entry name" value="Zinc/RING finger domain, C3HC4 (zinc finger)"/>
    <property type="match status" value="1"/>
</dbReference>
<keyword evidence="13" id="KW-1185">Reference proteome</keyword>
<comment type="subunit">
    <text evidence="10">Component of an histone acetyltransferase complex. Interacts with H3K4me3 and to a lesser extent with H3K4me2.</text>
</comment>
<evidence type="ECO:0000256" key="7">
    <source>
        <dbReference type="PIRSR" id="PIRSR628651-50"/>
    </source>
</evidence>
<feature type="binding site" evidence="8">
    <location>
        <position position="188"/>
    </location>
    <ligand>
        <name>Zn(2+)</name>
        <dbReference type="ChEBI" id="CHEBI:29105"/>
        <label>1</label>
    </ligand>
</feature>
<sequence>MPMDTFYDKFMKSTNKILDRDDKYNSALKNVDTNIRGFMQNSKKMSAADKRRCIAEMEKMYDNADKLVMEKMGIIEALDKSIVVDRQELIDNNRQYFEGIADDELMITDPYTSLYKEKTKKCLTVKPKKTISEKPRKSLAQKAAEKVKRKRVDAPEDIIYCTCRRIEFGEMIQCDNGKCKIGWYHFTCVEMTQGPDDTVKWFCERCRPRFKDVPNQWNYETNEPPNVSTSRMTRK</sequence>
<dbReference type="PROSITE" id="PS50016">
    <property type="entry name" value="ZF_PHD_2"/>
    <property type="match status" value="1"/>
</dbReference>
<reference evidence="13" key="1">
    <citation type="journal article" date="2008" name="Nat. Genet.">
        <title>The Pristionchus pacificus genome provides a unique perspective on nematode lifestyle and parasitism.</title>
        <authorList>
            <person name="Dieterich C."/>
            <person name="Clifton S.W."/>
            <person name="Schuster L.N."/>
            <person name="Chinwalla A."/>
            <person name="Delehaunty K."/>
            <person name="Dinkelacker I."/>
            <person name="Fulton L."/>
            <person name="Fulton R."/>
            <person name="Godfrey J."/>
            <person name="Minx P."/>
            <person name="Mitreva M."/>
            <person name="Roeseler W."/>
            <person name="Tian H."/>
            <person name="Witte H."/>
            <person name="Yang S.P."/>
            <person name="Wilson R.K."/>
            <person name="Sommer R.J."/>
        </authorList>
    </citation>
    <scope>NUCLEOTIDE SEQUENCE [LARGE SCALE GENOMIC DNA]</scope>
    <source>
        <strain evidence="13">PS312</strain>
    </source>
</reference>
<organism evidence="12 13">
    <name type="scientific">Pristionchus pacificus</name>
    <name type="common">Parasitic nematode worm</name>
    <dbReference type="NCBI Taxonomy" id="54126"/>
    <lineage>
        <taxon>Eukaryota</taxon>
        <taxon>Metazoa</taxon>
        <taxon>Ecdysozoa</taxon>
        <taxon>Nematoda</taxon>
        <taxon>Chromadorea</taxon>
        <taxon>Rhabditida</taxon>
        <taxon>Rhabditina</taxon>
        <taxon>Diplogasteromorpha</taxon>
        <taxon>Diplogasteroidea</taxon>
        <taxon>Neodiplogasteridae</taxon>
        <taxon>Pristionchus</taxon>
    </lineage>
</organism>
<evidence type="ECO:0000256" key="5">
    <source>
        <dbReference type="ARBA" id="ARBA00022833"/>
    </source>
</evidence>
<dbReference type="InterPro" id="IPR019786">
    <property type="entry name" value="Zinc_finger_PHD-type_CS"/>
</dbReference>
<comment type="function">
    <text evidence="10">Component of an histone acetyltransferase complex.</text>
</comment>
<feature type="binding site" evidence="8">
    <location>
        <position position="206"/>
    </location>
    <ligand>
        <name>Zn(2+)</name>
        <dbReference type="ChEBI" id="CHEBI:29105"/>
        <label>2</label>
    </ligand>
</feature>
<feature type="binding site" evidence="8">
    <location>
        <position position="174"/>
    </location>
    <ligand>
        <name>Zn(2+)</name>
        <dbReference type="ChEBI" id="CHEBI:29105"/>
        <label>2</label>
    </ligand>
</feature>
<dbReference type="InterPro" id="IPR011011">
    <property type="entry name" value="Znf_FYVE_PHD"/>
</dbReference>
<dbReference type="GO" id="GO:0006325">
    <property type="term" value="P:chromatin organization"/>
    <property type="evidence" value="ECO:0007669"/>
    <property type="project" value="UniProtKB-KW"/>
</dbReference>
<proteinExistence type="inferred from homology"/>
<evidence type="ECO:0000313" key="12">
    <source>
        <dbReference type="EnsemblMetazoa" id="PPA47068.1"/>
    </source>
</evidence>
<comment type="subcellular location">
    <subcellularLocation>
        <location evidence="1 10">Nucleus</location>
    </subcellularLocation>
</comment>
<evidence type="ECO:0000256" key="3">
    <source>
        <dbReference type="ARBA" id="ARBA00022723"/>
    </source>
</evidence>
<dbReference type="PANTHER" id="PTHR10333">
    <property type="entry name" value="INHIBITOR OF GROWTH PROTEIN"/>
    <property type="match status" value="1"/>
</dbReference>
<dbReference type="InterPro" id="IPR001965">
    <property type="entry name" value="Znf_PHD"/>
</dbReference>
<accession>A0A8R1V349</accession>
<dbReference type="InterPro" id="IPR019787">
    <property type="entry name" value="Znf_PHD-finger"/>
</dbReference>
<feature type="site" description="Histone H3K4me3 binding" evidence="7">
    <location>
        <position position="160"/>
    </location>
</feature>
<keyword evidence="3 8" id="KW-0479">Metal-binding</keyword>
<evidence type="ECO:0000256" key="2">
    <source>
        <dbReference type="ARBA" id="ARBA00010210"/>
    </source>
</evidence>
<reference evidence="12" key="2">
    <citation type="submission" date="2022-06" db="UniProtKB">
        <authorList>
            <consortium name="EnsemblMetazoa"/>
        </authorList>
    </citation>
    <scope>IDENTIFICATION</scope>
    <source>
        <strain evidence="12">PS312</strain>
    </source>
</reference>
<dbReference type="SUPFAM" id="SSF57903">
    <property type="entry name" value="FYVE/PHD zinc finger"/>
    <property type="match status" value="1"/>
</dbReference>
<evidence type="ECO:0000256" key="6">
    <source>
        <dbReference type="ARBA" id="ARBA00023242"/>
    </source>
</evidence>
<dbReference type="SMART" id="SM00249">
    <property type="entry name" value="PHD"/>
    <property type="match status" value="1"/>
</dbReference>
<feature type="site" description="Histone H3K4me3 binding" evidence="7">
    <location>
        <position position="183"/>
    </location>
</feature>
<evidence type="ECO:0000256" key="8">
    <source>
        <dbReference type="PIRSR" id="PIRSR628651-51"/>
    </source>
</evidence>
<dbReference type="GO" id="GO:0005634">
    <property type="term" value="C:nucleus"/>
    <property type="evidence" value="ECO:0007669"/>
    <property type="project" value="UniProtKB-SubCell"/>
</dbReference>
<feature type="binding site" evidence="8">
    <location>
        <position position="179"/>
    </location>
    <ligand>
        <name>Zn(2+)</name>
        <dbReference type="ChEBI" id="CHEBI:29105"/>
        <label>2</label>
    </ligand>
</feature>
<dbReference type="Proteomes" id="UP000005239">
    <property type="component" value="Unassembled WGS sequence"/>
</dbReference>
<evidence type="ECO:0000256" key="9">
    <source>
        <dbReference type="PROSITE-ProRule" id="PRU00146"/>
    </source>
</evidence>
<dbReference type="EnsemblMetazoa" id="PPA47068.1">
    <property type="protein sequence ID" value="PPA47068.1"/>
    <property type="gene ID" value="WBGene00304927"/>
</dbReference>
<feature type="site" description="Histone H3K4me3 binding" evidence="7">
    <location>
        <position position="175"/>
    </location>
</feature>
<feature type="binding site" evidence="8">
    <location>
        <position position="161"/>
    </location>
    <ligand>
        <name>Zn(2+)</name>
        <dbReference type="ChEBI" id="CHEBI:29105"/>
        <label>1</label>
    </ligand>
</feature>
<dbReference type="InterPro" id="IPR013083">
    <property type="entry name" value="Znf_RING/FYVE/PHD"/>
</dbReference>
<keyword evidence="6 10" id="KW-0539">Nucleus</keyword>
<comment type="similarity">
    <text evidence="2 10">Belongs to the ING family.</text>
</comment>
<evidence type="ECO:0000259" key="11">
    <source>
        <dbReference type="PROSITE" id="PS50016"/>
    </source>
</evidence>
<feature type="site" description="Histone H3K4me3 binding" evidence="7">
    <location>
        <position position="171"/>
    </location>
</feature>
<comment type="domain">
    <text evidence="10">The PHD-type zinc finger mediates the binding to H3K4me3.</text>
</comment>
<feature type="binding site" evidence="8">
    <location>
        <position position="185"/>
    </location>
    <ligand>
        <name>Zn(2+)</name>
        <dbReference type="ChEBI" id="CHEBI:29105"/>
        <label>1</label>
    </ligand>
</feature>
<evidence type="ECO:0000256" key="4">
    <source>
        <dbReference type="ARBA" id="ARBA00022771"/>
    </source>
</evidence>
<gene>
    <name evidence="12" type="primary">WBGene00304927</name>
</gene>
<name>A0A8R1V349_PRIPA</name>
<evidence type="ECO:0000256" key="10">
    <source>
        <dbReference type="RuleBase" id="RU361213"/>
    </source>
</evidence>
<feature type="domain" description="PHD-type" evidence="11">
    <location>
        <begin position="158"/>
        <end position="209"/>
    </location>
</feature>
<dbReference type="AlphaFoldDB" id="A0A8R1V349"/>
<evidence type="ECO:0000256" key="1">
    <source>
        <dbReference type="ARBA" id="ARBA00004123"/>
    </source>
</evidence>
<keyword evidence="4 9" id="KW-0863">Zinc-finger</keyword>
<protein>
    <recommendedName>
        <fullName evidence="10">Inhibitor of growth protein</fullName>
    </recommendedName>
</protein>
<feature type="binding site" evidence="8">
    <location>
        <position position="203"/>
    </location>
    <ligand>
        <name>Zn(2+)</name>
        <dbReference type="ChEBI" id="CHEBI:29105"/>
        <label>2</label>
    </ligand>
</feature>
<dbReference type="Pfam" id="PF12998">
    <property type="entry name" value="ING"/>
    <property type="match status" value="1"/>
</dbReference>
<dbReference type="OrthoDB" id="5411773at2759"/>
<keyword evidence="10" id="KW-0156">Chromatin regulator</keyword>
<dbReference type="Pfam" id="PF00628">
    <property type="entry name" value="PHD"/>
    <property type="match status" value="1"/>
</dbReference>
<feature type="binding site" evidence="8">
    <location>
        <position position="163"/>
    </location>
    <ligand>
        <name>Zn(2+)</name>
        <dbReference type="ChEBI" id="CHEBI:29105"/>
        <label>1</label>
    </ligand>
</feature>
<evidence type="ECO:0000313" key="13">
    <source>
        <dbReference type="Proteomes" id="UP000005239"/>
    </source>
</evidence>